<dbReference type="InterPro" id="IPR016181">
    <property type="entry name" value="Acyl_CoA_acyltransferase"/>
</dbReference>
<protein>
    <submittedName>
        <fullName evidence="2">GNAT family N-acetyltransferase</fullName>
    </submittedName>
</protein>
<comment type="caution">
    <text evidence="2">The sequence shown here is derived from an EMBL/GenBank/DDBJ whole genome shotgun (WGS) entry which is preliminary data.</text>
</comment>
<dbReference type="AlphaFoldDB" id="A0A366KCF0"/>
<proteinExistence type="predicted"/>
<feature type="domain" description="N-acetyltransferase" evidence="1">
    <location>
        <begin position="53"/>
        <end position="203"/>
    </location>
</feature>
<evidence type="ECO:0000313" key="3">
    <source>
        <dbReference type="Proteomes" id="UP000252345"/>
    </source>
</evidence>
<dbReference type="CDD" id="cd04301">
    <property type="entry name" value="NAT_SF"/>
    <property type="match status" value="1"/>
</dbReference>
<evidence type="ECO:0000259" key="1">
    <source>
        <dbReference type="PROSITE" id="PS51186"/>
    </source>
</evidence>
<dbReference type="SUPFAM" id="SSF55729">
    <property type="entry name" value="Acyl-CoA N-acyltransferases (Nat)"/>
    <property type="match status" value="1"/>
</dbReference>
<evidence type="ECO:0000313" key="2">
    <source>
        <dbReference type="EMBL" id="RBP98793.1"/>
    </source>
</evidence>
<sequence>MAPRAVEAVSERAGRGRKCVMDGDGIRIEQVGPGMRGLGRAAWAYMQDCKAADDGRTAGLGCLERFDGPEEAERGWADQAAAEARGEGLPEGWVPALQFCALDEGDAIVGMAQLRLELTDFLLLSGGHVGYSVHPRRRRRGYAKLLLAHCLDQAGQHGLDRVLITCDASNEGSRRTILACGGVLEDARSTPGGCSQRYWVDLLG</sequence>
<gene>
    <name evidence="2" type="ORF">CRD59_07185</name>
</gene>
<dbReference type="Pfam" id="PF00583">
    <property type="entry name" value="Acetyltransf_1"/>
    <property type="match status" value="1"/>
</dbReference>
<dbReference type="Proteomes" id="UP000252345">
    <property type="component" value="Unassembled WGS sequence"/>
</dbReference>
<dbReference type="PANTHER" id="PTHR39173:SF1">
    <property type="entry name" value="ACETYLTRANSFERASE"/>
    <property type="match status" value="1"/>
</dbReference>
<dbReference type="PANTHER" id="PTHR39173">
    <property type="entry name" value="ACETYLTRANSFERASE"/>
    <property type="match status" value="1"/>
</dbReference>
<accession>A0A366KCF0</accession>
<dbReference type="EMBL" id="PDCH01000021">
    <property type="protein sequence ID" value="RBP98793.1"/>
    <property type="molecule type" value="Genomic_DNA"/>
</dbReference>
<organism evidence="2 3">
    <name type="scientific">Bifidobacterium xylocopae</name>
    <dbReference type="NCBI Taxonomy" id="2493119"/>
    <lineage>
        <taxon>Bacteria</taxon>
        <taxon>Bacillati</taxon>
        <taxon>Actinomycetota</taxon>
        <taxon>Actinomycetes</taxon>
        <taxon>Bifidobacteriales</taxon>
        <taxon>Bifidobacteriaceae</taxon>
        <taxon>Bifidobacterium</taxon>
    </lineage>
</organism>
<keyword evidence="2" id="KW-0808">Transferase</keyword>
<reference evidence="2 3" key="1">
    <citation type="submission" date="2017-10" db="EMBL/GenBank/DDBJ databases">
        <title>Bifidobacterium xylocopum sp. nov. and Bifidobacterium aemilianum sp. nov., from the carpenter bee (Xylocopa violacea) digestive tract.</title>
        <authorList>
            <person name="Alberoni D."/>
            <person name="Baffoni L."/>
            <person name="Di Gioia D."/>
            <person name="Gaggia F."/>
            <person name="Biavati B."/>
        </authorList>
    </citation>
    <scope>NUCLEOTIDE SEQUENCE [LARGE SCALE GENOMIC DNA]</scope>
    <source>
        <strain evidence="2 3">XV2</strain>
    </source>
</reference>
<keyword evidence="3" id="KW-1185">Reference proteome</keyword>
<name>A0A366KCF0_9BIFI</name>
<dbReference type="PROSITE" id="PS51186">
    <property type="entry name" value="GNAT"/>
    <property type="match status" value="1"/>
</dbReference>
<dbReference type="InterPro" id="IPR000182">
    <property type="entry name" value="GNAT_dom"/>
</dbReference>
<dbReference type="GO" id="GO:0016747">
    <property type="term" value="F:acyltransferase activity, transferring groups other than amino-acyl groups"/>
    <property type="evidence" value="ECO:0007669"/>
    <property type="project" value="InterPro"/>
</dbReference>
<dbReference type="Gene3D" id="3.40.630.30">
    <property type="match status" value="1"/>
</dbReference>